<dbReference type="AlphaFoldDB" id="A0A0S2FFR8"/>
<accession>A0A0S2FFR8</accession>
<gene>
    <name evidence="1" type="ORF">LA76x_4266</name>
</gene>
<dbReference type="EMBL" id="CP011129">
    <property type="protein sequence ID" value="ALN82377.1"/>
    <property type="molecule type" value="Genomic_DNA"/>
</dbReference>
<keyword evidence="2" id="KW-1185">Reference proteome</keyword>
<evidence type="ECO:0000313" key="2">
    <source>
        <dbReference type="Proteomes" id="UP000060787"/>
    </source>
</evidence>
<dbReference type="STRING" id="84531.LA76x_4266"/>
<proteinExistence type="predicted"/>
<dbReference type="Proteomes" id="UP000060787">
    <property type="component" value="Chromosome"/>
</dbReference>
<reference evidence="1 2" key="1">
    <citation type="journal article" date="2015" name="BMC Genomics">
        <title>Comparative genomics and metabolic profiling of the genus Lysobacter.</title>
        <authorList>
            <person name="de Bruijn I."/>
            <person name="Cheng X."/>
            <person name="de Jager V."/>
            <person name="Exposito R.G."/>
            <person name="Watrous J."/>
            <person name="Patel N."/>
            <person name="Postma J."/>
            <person name="Dorrestein P.C."/>
            <person name="Kobayashi D."/>
            <person name="Raaijmakers J.M."/>
        </authorList>
    </citation>
    <scope>NUCLEOTIDE SEQUENCE [LARGE SCALE GENOMIC DNA]</scope>
    <source>
        <strain evidence="1 2">76</strain>
    </source>
</reference>
<protein>
    <submittedName>
        <fullName evidence="1">Uncharacterized protein</fullName>
    </submittedName>
</protein>
<dbReference type="PATRIC" id="fig|84531.8.peg.4269"/>
<evidence type="ECO:0000313" key="1">
    <source>
        <dbReference type="EMBL" id="ALN82377.1"/>
    </source>
</evidence>
<name>A0A0S2FFR8_LYSAN</name>
<dbReference type="KEGG" id="lab:LA76x_4266"/>
<sequence length="68" mass="7760">MDAQQSHRSRPRIFTGVGAAQAATAPWQQPRNRGHRCEYGALRMAAQWLPMRGRGLRRSYPRAGISRR</sequence>
<organism evidence="1 2">
    <name type="scientific">Lysobacter antibioticus</name>
    <dbReference type="NCBI Taxonomy" id="84531"/>
    <lineage>
        <taxon>Bacteria</taxon>
        <taxon>Pseudomonadati</taxon>
        <taxon>Pseudomonadota</taxon>
        <taxon>Gammaproteobacteria</taxon>
        <taxon>Lysobacterales</taxon>
        <taxon>Lysobacteraceae</taxon>
        <taxon>Lysobacter</taxon>
    </lineage>
</organism>